<feature type="transmembrane region" description="Helical" evidence="5">
    <location>
        <begin position="43"/>
        <end position="64"/>
    </location>
</feature>
<dbReference type="PANTHER" id="PTHR37422">
    <property type="entry name" value="TEICHURONIC ACID BIOSYNTHESIS PROTEIN TUAE"/>
    <property type="match status" value="1"/>
</dbReference>
<evidence type="ECO:0000256" key="2">
    <source>
        <dbReference type="ARBA" id="ARBA00022692"/>
    </source>
</evidence>
<dbReference type="InterPro" id="IPR017528">
    <property type="entry name" value="CHP03097O-antigen_lig-rel"/>
</dbReference>
<gene>
    <name evidence="8" type="ORF">FRF71_07225</name>
</gene>
<feature type="transmembrane region" description="Helical" evidence="5">
    <location>
        <begin position="103"/>
        <end position="120"/>
    </location>
</feature>
<evidence type="ECO:0000256" key="5">
    <source>
        <dbReference type="SAM" id="Phobius"/>
    </source>
</evidence>
<evidence type="ECO:0000313" key="9">
    <source>
        <dbReference type="Proteomes" id="UP000321172"/>
    </source>
</evidence>
<comment type="subcellular location">
    <subcellularLocation>
        <location evidence="1">Membrane</location>
        <topology evidence="1">Multi-pass membrane protein</topology>
    </subcellularLocation>
</comment>
<dbReference type="AlphaFoldDB" id="A0A5B8S3R2"/>
<keyword evidence="3 5" id="KW-1133">Transmembrane helix</keyword>
<evidence type="ECO:0000256" key="1">
    <source>
        <dbReference type="ARBA" id="ARBA00004141"/>
    </source>
</evidence>
<feature type="transmembrane region" description="Helical" evidence="5">
    <location>
        <begin position="127"/>
        <end position="146"/>
    </location>
</feature>
<dbReference type="InterPro" id="IPR051533">
    <property type="entry name" value="WaaL-like"/>
</dbReference>
<dbReference type="NCBIfam" id="TIGR03097">
    <property type="entry name" value="PEP_O_lig_1"/>
    <property type="match status" value="1"/>
</dbReference>
<accession>A0A5B8S3R2</accession>
<dbReference type="Proteomes" id="UP000321172">
    <property type="component" value="Chromosome"/>
</dbReference>
<dbReference type="PANTHER" id="PTHR37422:SF21">
    <property type="entry name" value="EXOQ-LIKE PROTEIN"/>
    <property type="match status" value="1"/>
</dbReference>
<reference evidence="8 9" key="1">
    <citation type="journal article" date="2013" name="J. Microbiol. Biotechnol.">
        <title>Novosphingobium ginsenosidimutans sp. nov., with the ability to convert ginsenoside.</title>
        <authorList>
            <person name="Kim J.K."/>
            <person name="He D."/>
            <person name="Liu Q.M."/>
            <person name="Park H.Y."/>
            <person name="Jung M.S."/>
            <person name="Yoon M.H."/>
            <person name="Kim S.C."/>
            <person name="Im W.T."/>
        </authorList>
    </citation>
    <scope>NUCLEOTIDE SEQUENCE [LARGE SCALE GENOMIC DNA]</scope>
    <source>
        <strain evidence="8 9">FW-6</strain>
    </source>
</reference>
<dbReference type="Pfam" id="PF04932">
    <property type="entry name" value="Wzy_C"/>
    <property type="match status" value="1"/>
</dbReference>
<evidence type="ECO:0000256" key="4">
    <source>
        <dbReference type="ARBA" id="ARBA00023136"/>
    </source>
</evidence>
<dbReference type="InterPro" id="IPR045979">
    <property type="entry name" value="DUF5935"/>
</dbReference>
<feature type="transmembrane region" description="Helical" evidence="5">
    <location>
        <begin position="399"/>
        <end position="422"/>
    </location>
</feature>
<name>A0A5B8S3R2_9SPHN</name>
<organism evidence="8 9">
    <name type="scientific">Novosphingobium ginsenosidimutans</name>
    <dbReference type="NCBI Taxonomy" id="1176536"/>
    <lineage>
        <taxon>Bacteria</taxon>
        <taxon>Pseudomonadati</taxon>
        <taxon>Pseudomonadota</taxon>
        <taxon>Alphaproteobacteria</taxon>
        <taxon>Sphingomonadales</taxon>
        <taxon>Sphingomonadaceae</taxon>
        <taxon>Novosphingobium</taxon>
    </lineage>
</organism>
<keyword evidence="9" id="KW-1185">Reference proteome</keyword>
<protein>
    <submittedName>
        <fullName evidence="8">Putative O-glycosylation ligase, exosortase A system-associated</fullName>
    </submittedName>
</protein>
<dbReference type="GO" id="GO:0016020">
    <property type="term" value="C:membrane"/>
    <property type="evidence" value="ECO:0007669"/>
    <property type="project" value="UniProtKB-SubCell"/>
</dbReference>
<proteinExistence type="predicted"/>
<feature type="domain" description="O-antigen ligase-related" evidence="6">
    <location>
        <begin position="208"/>
        <end position="359"/>
    </location>
</feature>
<evidence type="ECO:0000256" key="3">
    <source>
        <dbReference type="ARBA" id="ARBA00022989"/>
    </source>
</evidence>
<evidence type="ECO:0000259" key="7">
    <source>
        <dbReference type="Pfam" id="PF19358"/>
    </source>
</evidence>
<feature type="transmembrane region" description="Helical" evidence="5">
    <location>
        <begin position="76"/>
        <end position="97"/>
    </location>
</feature>
<feature type="domain" description="DUF5935" evidence="7">
    <location>
        <begin position="1"/>
        <end position="193"/>
    </location>
</feature>
<feature type="transmembrane region" description="Helical" evidence="5">
    <location>
        <begin position="166"/>
        <end position="188"/>
    </location>
</feature>
<dbReference type="OrthoDB" id="9772644at2"/>
<feature type="transmembrane region" description="Helical" evidence="5">
    <location>
        <begin position="244"/>
        <end position="261"/>
    </location>
</feature>
<evidence type="ECO:0000259" key="6">
    <source>
        <dbReference type="Pfam" id="PF04932"/>
    </source>
</evidence>
<keyword evidence="4 5" id="KW-0472">Membrane</keyword>
<feature type="transmembrane region" description="Helical" evidence="5">
    <location>
        <begin position="200"/>
        <end position="217"/>
    </location>
</feature>
<sequence>MLDLAITGFTLAFLALGLRRPFVWVLAYLYIDILTPQKISWSLLASLPISLIAFVLAFGGWLVLDDKKDTRFTLRQALMVLLLAYCGITTTIAEFPVEAAEKWSWVWKALLFAIFLPLTLRTRLRFEAVVTVIVLTVGSILITGGIKTAAGGGGYGMLRTFVPDNAGIYEGSTLSTIAIAIVPLIWWAARFTTIFPRGKLVTMFAAALTFAAVLIPIGTQTRTGLLCIALLGLLSLRSVKRRFLYLGLGALVVVAAIPFLPESYTKRMSTIENHQSDQSASTRVAVWMWTLDYVKDHPFGGGFDAYRGNRLLVPTVKAEGTDNNVTLTTEYHVEEGRAYHSAYFEMLGEQGYPGFLLWAWVQLLGVWQMERLRRRWKDRKAAHEAWVAPLANALQLSQLVYFLGALFIGIAFQPVMFMIIGLQCGLWSYCRRVDAPAPRPVLAPVSQLKVNPA</sequence>
<dbReference type="EMBL" id="CP042345">
    <property type="protein sequence ID" value="QEA15943.1"/>
    <property type="molecule type" value="Genomic_DNA"/>
</dbReference>
<dbReference type="RefSeq" id="WP_147089975.1">
    <property type="nucleotide sequence ID" value="NZ_BAABJD010000001.1"/>
</dbReference>
<keyword evidence="2 5" id="KW-0812">Transmembrane</keyword>
<keyword evidence="8" id="KW-0436">Ligase</keyword>
<evidence type="ECO:0000313" key="8">
    <source>
        <dbReference type="EMBL" id="QEA15943.1"/>
    </source>
</evidence>
<dbReference type="GO" id="GO:0016874">
    <property type="term" value="F:ligase activity"/>
    <property type="evidence" value="ECO:0007669"/>
    <property type="project" value="UniProtKB-KW"/>
</dbReference>
<dbReference type="InterPro" id="IPR007016">
    <property type="entry name" value="O-antigen_ligase-rel_domated"/>
</dbReference>
<dbReference type="Pfam" id="PF19358">
    <property type="entry name" value="DUF5935"/>
    <property type="match status" value="1"/>
</dbReference>
<dbReference type="KEGG" id="ngf:FRF71_07225"/>